<dbReference type="SUPFAM" id="SSF111126">
    <property type="entry name" value="Ligand-binding domain in the NO signalling and Golgi transport"/>
    <property type="match status" value="1"/>
</dbReference>
<proteinExistence type="predicted"/>
<organism evidence="1 2">
    <name type="scientific">Bacillus solimangrovi</name>
    <dbReference type="NCBI Taxonomy" id="1305675"/>
    <lineage>
        <taxon>Bacteria</taxon>
        <taxon>Bacillati</taxon>
        <taxon>Bacillota</taxon>
        <taxon>Bacilli</taxon>
        <taxon>Bacillales</taxon>
        <taxon>Bacillaceae</taxon>
        <taxon>Bacillus</taxon>
    </lineage>
</organism>
<dbReference type="InterPro" id="IPR019642">
    <property type="entry name" value="DUF2507"/>
</dbReference>
<comment type="caution">
    <text evidence="1">The sequence shown here is derived from an EMBL/GenBank/DDBJ whole genome shotgun (WGS) entry which is preliminary data.</text>
</comment>
<protein>
    <recommendedName>
        <fullName evidence="3">DUF2507 domain-containing protein</fullName>
    </recommendedName>
</protein>
<gene>
    <name evidence="1" type="ORF">BFG57_04000</name>
</gene>
<dbReference type="AlphaFoldDB" id="A0A1E5LCV3"/>
<dbReference type="Gene3D" id="3.30.1380.20">
    <property type="entry name" value="Trafficking protein particle complex subunit 3"/>
    <property type="match status" value="1"/>
</dbReference>
<accession>A0A1E5LCV3</accession>
<evidence type="ECO:0000313" key="1">
    <source>
        <dbReference type="EMBL" id="OEH91904.1"/>
    </source>
</evidence>
<keyword evidence="2" id="KW-1185">Reference proteome</keyword>
<reference evidence="1 2" key="1">
    <citation type="submission" date="2016-08" db="EMBL/GenBank/DDBJ databases">
        <title>Genome of Bacillus solimangrovi GH2-4.</title>
        <authorList>
            <person name="Lim S."/>
            <person name="Kim B.-C."/>
        </authorList>
    </citation>
    <scope>NUCLEOTIDE SEQUENCE [LARGE SCALE GENOMIC DNA]</scope>
    <source>
        <strain evidence="1 2">GH2-4</strain>
    </source>
</reference>
<evidence type="ECO:0000313" key="2">
    <source>
        <dbReference type="Proteomes" id="UP000095209"/>
    </source>
</evidence>
<dbReference type="STRING" id="1305675.BFG57_04000"/>
<dbReference type="EMBL" id="MJEH01000044">
    <property type="protein sequence ID" value="OEH91904.1"/>
    <property type="molecule type" value="Genomic_DNA"/>
</dbReference>
<dbReference type="Pfam" id="PF10702">
    <property type="entry name" value="DUF2507"/>
    <property type="match status" value="1"/>
</dbReference>
<sequence length="144" mass="16470">MKSTNLFSKKEQLSQIETTAFSQELLRELIIPDLLGEDYDEIIYIAGKRLARNVTIESKDELINFFDEAGWGTLEIIKEKKKTTTYELKGPIVTARFSYKKDPSFNLEAGFLAEQVQQQTGTITEATYSLKHRNQLVTITVQSE</sequence>
<dbReference type="InterPro" id="IPR024096">
    <property type="entry name" value="NO_sig/Golgi_transp_ligand-bd"/>
</dbReference>
<dbReference type="RefSeq" id="WP_069718190.1">
    <property type="nucleotide sequence ID" value="NZ_MJEH01000044.1"/>
</dbReference>
<evidence type="ECO:0008006" key="3">
    <source>
        <dbReference type="Google" id="ProtNLM"/>
    </source>
</evidence>
<dbReference type="Proteomes" id="UP000095209">
    <property type="component" value="Unassembled WGS sequence"/>
</dbReference>
<name>A0A1E5LCV3_9BACI</name>
<dbReference type="OrthoDB" id="2965348at2"/>